<dbReference type="STRING" id="642492.Clole_0843"/>
<keyword evidence="2" id="KW-1185">Reference proteome</keyword>
<dbReference type="RefSeq" id="WP_013655877.1">
    <property type="nucleotide sequence ID" value="NC_015275.1"/>
</dbReference>
<evidence type="ECO:0000313" key="1">
    <source>
        <dbReference type="EMBL" id="ADZ82576.1"/>
    </source>
</evidence>
<dbReference type="AlphaFoldDB" id="F2JQ28"/>
<dbReference type="HOGENOM" id="CLU_154459_0_0_9"/>
<dbReference type="Proteomes" id="UP000008467">
    <property type="component" value="Chromosome"/>
</dbReference>
<accession>F2JQ28</accession>
<protein>
    <submittedName>
        <fullName evidence="1">Uncharacterized protein</fullName>
    </submittedName>
</protein>
<sequence length="141" mass="16397">MIDISNLENKNTCVKLLDKLNNNSTDISDLIGVVSVLVYSKQIFPKNKNVCEFIEDIFKEKYPLYVTKSRTLMVAKISRKIYSIEYQEMTAICNRIQGYFILNNNDGVDNINHEENKIQGRKTKNKTKNENDKLETWLKGL</sequence>
<evidence type="ECO:0000313" key="2">
    <source>
        <dbReference type="Proteomes" id="UP000008467"/>
    </source>
</evidence>
<reference evidence="1 2" key="1">
    <citation type="journal article" date="2011" name="J. Bacteriol.">
        <title>Complete genome sequence of the cellulose-degrading bacterium Cellulosilyticum lentocellum.</title>
        <authorList>
            <consortium name="US DOE Joint Genome Institute"/>
            <person name="Miller D.A."/>
            <person name="Suen G."/>
            <person name="Bruce D."/>
            <person name="Copeland A."/>
            <person name="Cheng J.F."/>
            <person name="Detter C."/>
            <person name="Goodwin L.A."/>
            <person name="Han C.S."/>
            <person name="Hauser L.J."/>
            <person name="Land M.L."/>
            <person name="Lapidus A."/>
            <person name="Lucas S."/>
            <person name="Meincke L."/>
            <person name="Pitluck S."/>
            <person name="Tapia R."/>
            <person name="Teshima H."/>
            <person name="Woyke T."/>
            <person name="Fox B.G."/>
            <person name="Angert E.R."/>
            <person name="Currie C.R."/>
        </authorList>
    </citation>
    <scope>NUCLEOTIDE SEQUENCE [LARGE SCALE GENOMIC DNA]</scope>
    <source>
        <strain evidence="2">ATCC 49066 / DSM 5427 / NCIMB 11756 / RHM5</strain>
    </source>
</reference>
<proteinExistence type="predicted"/>
<organism evidence="1 2">
    <name type="scientific">Cellulosilyticum lentocellum (strain ATCC 49066 / DSM 5427 / NCIMB 11756 / RHM5)</name>
    <name type="common">Clostridium lentocellum</name>
    <dbReference type="NCBI Taxonomy" id="642492"/>
    <lineage>
        <taxon>Bacteria</taxon>
        <taxon>Bacillati</taxon>
        <taxon>Bacillota</taxon>
        <taxon>Clostridia</taxon>
        <taxon>Lachnospirales</taxon>
        <taxon>Cellulosilyticaceae</taxon>
        <taxon>Cellulosilyticum</taxon>
    </lineage>
</organism>
<gene>
    <name evidence="1" type="ordered locus">Clole_0843</name>
</gene>
<dbReference type="EMBL" id="CP002582">
    <property type="protein sequence ID" value="ADZ82576.1"/>
    <property type="molecule type" value="Genomic_DNA"/>
</dbReference>
<name>F2JQ28_CELLD</name>
<dbReference type="eggNOG" id="ENOG5033EVV">
    <property type="taxonomic scope" value="Bacteria"/>
</dbReference>
<dbReference type="KEGG" id="cle:Clole_0843"/>